<accession>A0A8S9SPY1</accession>
<proteinExistence type="predicted"/>
<evidence type="ECO:0000313" key="2">
    <source>
        <dbReference type="Proteomes" id="UP000712600"/>
    </source>
</evidence>
<protein>
    <submittedName>
        <fullName evidence="1">Uncharacterized protein</fullName>
    </submittedName>
</protein>
<organism evidence="1 2">
    <name type="scientific">Brassica cretica</name>
    <name type="common">Mustard</name>
    <dbReference type="NCBI Taxonomy" id="69181"/>
    <lineage>
        <taxon>Eukaryota</taxon>
        <taxon>Viridiplantae</taxon>
        <taxon>Streptophyta</taxon>
        <taxon>Embryophyta</taxon>
        <taxon>Tracheophyta</taxon>
        <taxon>Spermatophyta</taxon>
        <taxon>Magnoliopsida</taxon>
        <taxon>eudicotyledons</taxon>
        <taxon>Gunneridae</taxon>
        <taxon>Pentapetalae</taxon>
        <taxon>rosids</taxon>
        <taxon>malvids</taxon>
        <taxon>Brassicales</taxon>
        <taxon>Brassicaceae</taxon>
        <taxon>Brassiceae</taxon>
        <taxon>Brassica</taxon>
    </lineage>
</organism>
<name>A0A8S9SPY1_BRACR</name>
<dbReference type="EMBL" id="QGKX02000004">
    <property type="protein sequence ID" value="KAF3602090.1"/>
    <property type="molecule type" value="Genomic_DNA"/>
</dbReference>
<dbReference type="AlphaFoldDB" id="A0A8S9SPY1"/>
<comment type="caution">
    <text evidence="1">The sequence shown here is derived from an EMBL/GenBank/DDBJ whole genome shotgun (WGS) entry which is preliminary data.</text>
</comment>
<dbReference type="Proteomes" id="UP000712600">
    <property type="component" value="Unassembled WGS sequence"/>
</dbReference>
<reference evidence="1" key="1">
    <citation type="submission" date="2019-12" db="EMBL/GenBank/DDBJ databases">
        <title>Genome sequencing and annotation of Brassica cretica.</title>
        <authorList>
            <person name="Studholme D.J."/>
            <person name="Sarris P."/>
        </authorList>
    </citation>
    <scope>NUCLEOTIDE SEQUENCE</scope>
    <source>
        <strain evidence="1">PFS-109/04</strain>
        <tissue evidence="1">Leaf</tissue>
    </source>
</reference>
<evidence type="ECO:0000313" key="1">
    <source>
        <dbReference type="EMBL" id="KAF3602090.1"/>
    </source>
</evidence>
<gene>
    <name evidence="1" type="ORF">F2Q69_00036367</name>
</gene>
<sequence length="157" mass="16996">MLMVRLIGEPLALDCLGWDSEGLYLLDGDSNSLSEPLALDCLGWDSEGLYLLDGDSNSLSNIRTTGVDFMPFVNGRGVNFVTLTGSSLTRHVALLDHGVGLDGRPMPRTVRGCYKVPLSDLRTGTIVEETRTEPSQGRHQNHLAISLRNVSQRGNGG</sequence>